<keyword evidence="3" id="KW-1185">Reference proteome</keyword>
<dbReference type="EMBL" id="KZ613949">
    <property type="protein sequence ID" value="PMD37370.1"/>
    <property type="molecule type" value="Genomic_DNA"/>
</dbReference>
<reference evidence="2 3" key="1">
    <citation type="submission" date="2016-04" db="EMBL/GenBank/DDBJ databases">
        <title>A degradative enzymes factory behind the ericoid mycorrhizal symbiosis.</title>
        <authorList>
            <consortium name="DOE Joint Genome Institute"/>
            <person name="Martino E."/>
            <person name="Morin E."/>
            <person name="Grelet G."/>
            <person name="Kuo A."/>
            <person name="Kohler A."/>
            <person name="Daghino S."/>
            <person name="Barry K."/>
            <person name="Choi C."/>
            <person name="Cichocki N."/>
            <person name="Clum A."/>
            <person name="Copeland A."/>
            <person name="Hainaut M."/>
            <person name="Haridas S."/>
            <person name="Labutti K."/>
            <person name="Lindquist E."/>
            <person name="Lipzen A."/>
            <person name="Khouja H.-R."/>
            <person name="Murat C."/>
            <person name="Ohm R."/>
            <person name="Olson A."/>
            <person name="Spatafora J."/>
            <person name="Veneault-Fourrey C."/>
            <person name="Henrissat B."/>
            <person name="Grigoriev I."/>
            <person name="Martin F."/>
            <person name="Perotto S."/>
        </authorList>
    </citation>
    <scope>NUCLEOTIDE SEQUENCE [LARGE SCALE GENOMIC DNA]</scope>
    <source>
        <strain evidence="2 3">F</strain>
    </source>
</reference>
<sequence length="400" mass="42833">MSSTPGSNWVNPPDGLARYAQHESTPSAPGTVLYTASPSESPNSASKARKAGLDALESLRALPEVRAIPWQAGKELPAEKSTHSPRSQTRGAFLLATRGLIRNPPCTHCATGVGRFSVCVSLEGWFHGACATCQMGTRGNLCSLRKGAKDSVAPNILVEPHASQSSPLADADRPSSSLKRKRDSPSMAAPAQSPINSHQQIQSAPPASANPVVSYKPPPNNFPSNSLSRNNLSHGGASALLNHVYQKQYPPNGTKRHQILYRAQSDPRETGNALTTPPMHTYRVAGTGQASKAEVRRDGSDSLSPSTQLIQPTQPPPYITPYRNLNVAAQPEARTVPHPATPLIDTLPRKKQKQIYQIIGGVQSGLRLVRQQTESMQKQLDLLQAALGIEDDDENDASVG</sequence>
<organism evidence="2 3">
    <name type="scientific">Hyaloscypha variabilis (strain UAMH 11265 / GT02V1 / F)</name>
    <name type="common">Meliniomyces variabilis</name>
    <dbReference type="NCBI Taxonomy" id="1149755"/>
    <lineage>
        <taxon>Eukaryota</taxon>
        <taxon>Fungi</taxon>
        <taxon>Dikarya</taxon>
        <taxon>Ascomycota</taxon>
        <taxon>Pezizomycotina</taxon>
        <taxon>Leotiomycetes</taxon>
        <taxon>Helotiales</taxon>
        <taxon>Hyaloscyphaceae</taxon>
        <taxon>Hyaloscypha</taxon>
        <taxon>Hyaloscypha variabilis</taxon>
    </lineage>
</organism>
<protein>
    <submittedName>
        <fullName evidence="2">Uncharacterized protein</fullName>
    </submittedName>
</protein>
<dbReference type="OrthoDB" id="3536438at2759"/>
<evidence type="ECO:0000313" key="3">
    <source>
        <dbReference type="Proteomes" id="UP000235786"/>
    </source>
</evidence>
<feature type="region of interest" description="Disordered" evidence="1">
    <location>
        <begin position="158"/>
        <end position="235"/>
    </location>
</feature>
<dbReference type="InterPro" id="IPR022190">
    <property type="entry name" value="DUF3716"/>
</dbReference>
<feature type="compositionally biased region" description="Polar residues" evidence="1">
    <location>
        <begin position="193"/>
        <end position="205"/>
    </location>
</feature>
<feature type="compositionally biased region" description="Polar residues" evidence="1">
    <location>
        <begin position="1"/>
        <end position="10"/>
    </location>
</feature>
<evidence type="ECO:0000313" key="2">
    <source>
        <dbReference type="EMBL" id="PMD37370.1"/>
    </source>
</evidence>
<proteinExistence type="predicted"/>
<feature type="region of interest" description="Disordered" evidence="1">
    <location>
        <begin position="286"/>
        <end position="317"/>
    </location>
</feature>
<gene>
    <name evidence="2" type="ORF">L207DRAFT_585713</name>
</gene>
<dbReference type="AlphaFoldDB" id="A0A2J6RFU8"/>
<dbReference type="Pfam" id="PF12511">
    <property type="entry name" value="DUF3716"/>
    <property type="match status" value="1"/>
</dbReference>
<feature type="compositionally biased region" description="Low complexity" evidence="1">
    <location>
        <begin position="222"/>
        <end position="233"/>
    </location>
</feature>
<name>A0A2J6RFU8_HYAVF</name>
<feature type="compositionally biased region" description="Polar residues" evidence="1">
    <location>
        <begin position="22"/>
        <end position="46"/>
    </location>
</feature>
<accession>A0A2J6RFU8</accession>
<dbReference type="Proteomes" id="UP000235786">
    <property type="component" value="Unassembled WGS sequence"/>
</dbReference>
<evidence type="ECO:0000256" key="1">
    <source>
        <dbReference type="SAM" id="MobiDB-lite"/>
    </source>
</evidence>
<feature type="region of interest" description="Disordered" evidence="1">
    <location>
        <begin position="1"/>
        <end position="50"/>
    </location>
</feature>